<evidence type="ECO:0000256" key="1">
    <source>
        <dbReference type="SAM" id="MobiDB-lite"/>
    </source>
</evidence>
<reference evidence="2 3" key="1">
    <citation type="submission" date="2016-10" db="EMBL/GenBank/DDBJ databases">
        <authorList>
            <person name="de Groot N.N."/>
        </authorList>
    </citation>
    <scope>NUCLEOTIDE SEQUENCE [LARGE SCALE GENOMIC DNA]</scope>
    <source>
        <strain evidence="2 3">Nm22</strain>
    </source>
</reference>
<gene>
    <name evidence="2" type="ORF">SAMN05216325_12912</name>
</gene>
<evidence type="ECO:0000313" key="2">
    <source>
        <dbReference type="EMBL" id="SEN63599.1"/>
    </source>
</evidence>
<protein>
    <submittedName>
        <fullName evidence="2">Uncharacterized protein</fullName>
    </submittedName>
</protein>
<dbReference type="RefSeq" id="WP_143056964.1">
    <property type="nucleotide sequence ID" value="NZ_FOCP01000029.1"/>
</dbReference>
<name>A0A1H8I534_9PROT</name>
<organism evidence="2 3">
    <name type="scientific">Nitrosomonas marina</name>
    <dbReference type="NCBI Taxonomy" id="917"/>
    <lineage>
        <taxon>Bacteria</taxon>
        <taxon>Pseudomonadati</taxon>
        <taxon>Pseudomonadota</taxon>
        <taxon>Betaproteobacteria</taxon>
        <taxon>Nitrosomonadales</taxon>
        <taxon>Nitrosomonadaceae</taxon>
        <taxon>Nitrosomonas</taxon>
    </lineage>
</organism>
<dbReference type="AlphaFoldDB" id="A0A1H8I534"/>
<dbReference type="EMBL" id="FOCP01000029">
    <property type="protein sequence ID" value="SEN63599.1"/>
    <property type="molecule type" value="Genomic_DNA"/>
</dbReference>
<accession>A0A1H8I534</accession>
<dbReference type="Proteomes" id="UP000199459">
    <property type="component" value="Unassembled WGS sequence"/>
</dbReference>
<feature type="region of interest" description="Disordered" evidence="1">
    <location>
        <begin position="198"/>
        <end position="218"/>
    </location>
</feature>
<sequence length="218" mass="25695">MRQIFQDHGEIDHVIYLIEEQWNDTHRNQYEMRTAKCLADFLRDELLSNGNTEPSEIVDANEIVFWYLDKRVSPDMWQYAFADCLASLLLYFYEPAGITDDVYERLERNNQINDLREKCVKVLHADLARISAAKINRMTPFAETGRKTILGGKLGHEKVYGDQASKDAERKLWQEWVNEEIEQNPNLSFEKIKKNVEKKKPVSVHQLKRHTQDPRKKT</sequence>
<evidence type="ECO:0000313" key="3">
    <source>
        <dbReference type="Proteomes" id="UP000199459"/>
    </source>
</evidence>
<proteinExistence type="predicted"/>